<gene>
    <name evidence="2" type="ORF">PLOB_00019094</name>
</gene>
<dbReference type="InterPro" id="IPR002083">
    <property type="entry name" value="MATH/TRAF_dom"/>
</dbReference>
<proteinExistence type="predicted"/>
<dbReference type="PANTHER" id="PTHR10131:SF152">
    <property type="entry name" value="TNF RECEPTOR-ASSOCIATED FACTOR 6"/>
    <property type="match status" value="1"/>
</dbReference>
<evidence type="ECO:0000259" key="1">
    <source>
        <dbReference type="PROSITE" id="PS50144"/>
    </source>
</evidence>
<dbReference type="InterPro" id="IPR049342">
    <property type="entry name" value="TRAF1-6_MATH_dom"/>
</dbReference>
<dbReference type="Gene3D" id="2.60.210.10">
    <property type="entry name" value="Apoptosis, Tumor Necrosis Factor Receptor Associated Protein 2, Chain A"/>
    <property type="match status" value="1"/>
</dbReference>
<dbReference type="Proteomes" id="UP001159405">
    <property type="component" value="Unassembled WGS sequence"/>
</dbReference>
<dbReference type="SUPFAM" id="SSF49599">
    <property type="entry name" value="TRAF domain-like"/>
    <property type="match status" value="1"/>
</dbReference>
<name>A0ABN8RE64_9CNID</name>
<dbReference type="PROSITE" id="PS50144">
    <property type="entry name" value="MATH"/>
    <property type="match status" value="1"/>
</dbReference>
<evidence type="ECO:0000313" key="2">
    <source>
        <dbReference type="EMBL" id="CAH3177203.1"/>
    </source>
</evidence>
<sequence>MNTERESCTCTGTIGMRDRENNAVAGHAVGSAAREPIEQGAIGGQPIQGVYHLIHAGEQTEHGSQHHSIGQANAAGFHNGLMDPQGISPLSVVPPSYPHLPMRELIVKNLNFNPLQYATTNMHCRRGWTVATESNDGIGCSESVEETSQFPEQNQGRERMRASRFLRQQTLDRLSPAEHFLTQGQICRGNYTWKIESFSQLLQDASNGEIRSLESPPIYTSFPCGYKFFMRIFPKGVDGGDGRHIGLFVGMMQGDLDNRLEWPFGGQISLSLLDQSNDAHRFCNDVSGTFTANGNLGAFQEPTAAGRYTTLYGYEEFAPIDMVCTPQYSKGDAVMIKIEINKNI</sequence>
<keyword evidence="3" id="KW-1185">Reference proteome</keyword>
<reference evidence="2 3" key="1">
    <citation type="submission" date="2022-05" db="EMBL/GenBank/DDBJ databases">
        <authorList>
            <consortium name="Genoscope - CEA"/>
            <person name="William W."/>
        </authorList>
    </citation>
    <scope>NUCLEOTIDE SEQUENCE [LARGE SCALE GENOMIC DNA]</scope>
</reference>
<dbReference type="InterPro" id="IPR008974">
    <property type="entry name" value="TRAF-like"/>
</dbReference>
<comment type="caution">
    <text evidence="2">The sequence shown here is derived from an EMBL/GenBank/DDBJ whole genome shotgun (WGS) entry which is preliminary data.</text>
</comment>
<accession>A0ABN8RE64</accession>
<feature type="domain" description="MATH" evidence="1">
    <location>
        <begin position="188"/>
        <end position="340"/>
    </location>
</feature>
<evidence type="ECO:0000313" key="3">
    <source>
        <dbReference type="Proteomes" id="UP001159405"/>
    </source>
</evidence>
<dbReference type="EMBL" id="CALNXK010000222">
    <property type="protein sequence ID" value="CAH3177203.1"/>
    <property type="molecule type" value="Genomic_DNA"/>
</dbReference>
<dbReference type="PANTHER" id="PTHR10131">
    <property type="entry name" value="TNF RECEPTOR ASSOCIATED FACTOR"/>
    <property type="match status" value="1"/>
</dbReference>
<protein>
    <recommendedName>
        <fullName evidence="1">MATH domain-containing protein</fullName>
    </recommendedName>
</protein>
<organism evidence="2 3">
    <name type="scientific">Porites lobata</name>
    <dbReference type="NCBI Taxonomy" id="104759"/>
    <lineage>
        <taxon>Eukaryota</taxon>
        <taxon>Metazoa</taxon>
        <taxon>Cnidaria</taxon>
        <taxon>Anthozoa</taxon>
        <taxon>Hexacorallia</taxon>
        <taxon>Scleractinia</taxon>
        <taxon>Fungiina</taxon>
        <taxon>Poritidae</taxon>
        <taxon>Porites</taxon>
    </lineage>
</organism>
<dbReference type="Pfam" id="PF21355">
    <property type="entry name" value="TRAF-mep_MATH"/>
    <property type="match status" value="1"/>
</dbReference>